<evidence type="ECO:0000313" key="2">
    <source>
        <dbReference type="Proteomes" id="UP001268256"/>
    </source>
</evidence>
<comment type="caution">
    <text evidence="1">The sequence shown here is derived from an EMBL/GenBank/DDBJ whole genome shotgun (WGS) entry which is preliminary data.</text>
</comment>
<dbReference type="EMBL" id="JAVMIP010000008">
    <property type="protein sequence ID" value="MDS3861033.1"/>
    <property type="molecule type" value="Genomic_DNA"/>
</dbReference>
<gene>
    <name evidence="1" type="ORF">RIF25_09450</name>
</gene>
<organism evidence="1 2">
    <name type="scientific">Pseudocalidococcus azoricus BACA0444</name>
    <dbReference type="NCBI Taxonomy" id="2918990"/>
    <lineage>
        <taxon>Bacteria</taxon>
        <taxon>Bacillati</taxon>
        <taxon>Cyanobacteriota</taxon>
        <taxon>Cyanophyceae</taxon>
        <taxon>Acaryochloridales</taxon>
        <taxon>Thermosynechococcaceae</taxon>
        <taxon>Pseudocalidococcus</taxon>
        <taxon>Pseudocalidococcus azoricus</taxon>
    </lineage>
</organism>
<accession>A0AAE4FRM2</accession>
<evidence type="ECO:0000313" key="1">
    <source>
        <dbReference type="EMBL" id="MDS3861033.1"/>
    </source>
</evidence>
<keyword evidence="2" id="KW-1185">Reference proteome</keyword>
<reference evidence="2" key="1">
    <citation type="submission" date="2023-07" db="EMBL/GenBank/DDBJ databases">
        <authorList>
            <person name="Luz R."/>
            <person name="Cordeiro R."/>
            <person name="Fonseca A."/>
            <person name="Goncalves V."/>
        </authorList>
    </citation>
    <scope>NUCLEOTIDE SEQUENCE [LARGE SCALE GENOMIC DNA]</scope>
    <source>
        <strain evidence="2">BACA0444</strain>
    </source>
</reference>
<dbReference type="AlphaFoldDB" id="A0AAE4FRM2"/>
<protein>
    <submittedName>
        <fullName evidence="1">Uncharacterized protein</fullName>
    </submittedName>
</protein>
<sequence>MSLTLLFDDLTSLDKSDKTELFTGGDYLLFITPDLEPDEGLEFPLGFVVEHEIEFVTYRWRVPGGDFVDTKEIFLIPPQLANSPWYAVFAIFAEYRLKVYVSH</sequence>
<name>A0AAE4FRM2_9CYAN</name>
<proteinExistence type="predicted"/>
<dbReference type="Proteomes" id="UP001268256">
    <property type="component" value="Unassembled WGS sequence"/>
</dbReference>
<dbReference type="RefSeq" id="WP_322878291.1">
    <property type="nucleotide sequence ID" value="NZ_JAVMIP010000008.1"/>
</dbReference>